<evidence type="ECO:0000313" key="2">
    <source>
        <dbReference type="EMBL" id="HIP90988.1"/>
    </source>
</evidence>
<evidence type="ECO:0000313" key="3">
    <source>
        <dbReference type="Proteomes" id="UP000643554"/>
    </source>
</evidence>
<name>A0A832ZAK7_9EURY</name>
<dbReference type="Proteomes" id="UP000618343">
    <property type="component" value="Unassembled WGS sequence"/>
</dbReference>
<comment type="caution">
    <text evidence="1">The sequence shown here is derived from an EMBL/GenBank/DDBJ whole genome shotgun (WGS) entry which is preliminary data.</text>
</comment>
<protein>
    <submittedName>
        <fullName evidence="1">Uncharacterized protein</fullName>
    </submittedName>
</protein>
<sequence length="228" mass="26764">MKVQYLLRNNTYGEFTLNKSFNTYRGRLVKYDFNGPLEGVVMLNKKNHYYFYPLKALHMIKPENLIPTNILPKTSLPTNPKNIHVKEALSRIVGRTLKVGYNNPKTAYLGRLLGFTRGVFSWTLALEIHGEIYVLINPNYFIYYGTKWIIPKNNPPYVPPVLVNLTKTTQYLKKSLLEEVYLEPMYPRINIDNRVYVYPYGVVSEDEELKRHVENVLKEHGLYFHTEN</sequence>
<reference evidence="1" key="1">
    <citation type="journal article" date="2020" name="ISME J.">
        <title>Gammaproteobacteria mediating utilization of methyl-, sulfur- and petroleum organic compounds in deep ocean hydrothermal plumes.</title>
        <authorList>
            <person name="Zhou Z."/>
            <person name="Liu Y."/>
            <person name="Pan J."/>
            <person name="Cron B.R."/>
            <person name="Toner B.M."/>
            <person name="Anantharaman K."/>
            <person name="Breier J.A."/>
            <person name="Dick G.J."/>
            <person name="Li M."/>
        </authorList>
    </citation>
    <scope>NUCLEOTIDE SEQUENCE</scope>
    <source>
        <strain evidence="1">SZUA-1453</strain>
        <strain evidence="2">SZUA-1471</strain>
    </source>
</reference>
<evidence type="ECO:0000313" key="1">
    <source>
        <dbReference type="EMBL" id="HIP84359.1"/>
    </source>
</evidence>
<dbReference type="EMBL" id="DQUO01000015">
    <property type="protein sequence ID" value="HIP90988.1"/>
    <property type="molecule type" value="Genomic_DNA"/>
</dbReference>
<accession>A0A832ZAK7</accession>
<gene>
    <name evidence="1" type="ORF">EYH15_02580</name>
    <name evidence="2" type="ORF">EYH21_01635</name>
</gene>
<organism evidence="1 3">
    <name type="scientific">Methanothermococcus okinawensis</name>
    <dbReference type="NCBI Taxonomy" id="155863"/>
    <lineage>
        <taxon>Archaea</taxon>
        <taxon>Methanobacteriati</taxon>
        <taxon>Methanobacteriota</taxon>
        <taxon>Methanomada group</taxon>
        <taxon>Methanococci</taxon>
        <taxon>Methanococcales</taxon>
        <taxon>Methanococcaceae</taxon>
        <taxon>Methanothermococcus</taxon>
    </lineage>
</organism>
<proteinExistence type="predicted"/>
<dbReference type="EMBL" id="DQUI01000047">
    <property type="protein sequence ID" value="HIP84359.1"/>
    <property type="molecule type" value="Genomic_DNA"/>
</dbReference>
<dbReference type="AlphaFoldDB" id="A0A832ZAK7"/>
<dbReference type="Proteomes" id="UP000643554">
    <property type="component" value="Unassembled WGS sequence"/>
</dbReference>